<reference evidence="2 3" key="1">
    <citation type="submission" date="2024-03" db="EMBL/GenBank/DDBJ databases">
        <title>Complete genome sequence of the green alga Chloropicon roscoffensis RCC1871.</title>
        <authorList>
            <person name="Lemieux C."/>
            <person name="Pombert J.-F."/>
            <person name="Otis C."/>
            <person name="Turmel M."/>
        </authorList>
    </citation>
    <scope>NUCLEOTIDE SEQUENCE [LARGE SCALE GENOMIC DNA]</scope>
    <source>
        <strain evidence="2 3">RCC1871</strain>
    </source>
</reference>
<dbReference type="AlphaFoldDB" id="A0AAX4NYS9"/>
<evidence type="ECO:0000313" key="2">
    <source>
        <dbReference type="EMBL" id="WZN58714.1"/>
    </source>
</evidence>
<name>A0AAX4NYS9_9CHLO</name>
<feature type="compositionally biased region" description="Basic and acidic residues" evidence="1">
    <location>
        <begin position="1"/>
        <end position="27"/>
    </location>
</feature>
<organism evidence="2 3">
    <name type="scientific">Chloropicon roscoffensis</name>
    <dbReference type="NCBI Taxonomy" id="1461544"/>
    <lineage>
        <taxon>Eukaryota</taxon>
        <taxon>Viridiplantae</taxon>
        <taxon>Chlorophyta</taxon>
        <taxon>Chloropicophyceae</taxon>
        <taxon>Chloropicales</taxon>
        <taxon>Chloropicaceae</taxon>
        <taxon>Chloropicon</taxon>
    </lineage>
</organism>
<accession>A0AAX4NYS9</accession>
<dbReference type="EMBL" id="CP151501">
    <property type="protein sequence ID" value="WZN58714.1"/>
    <property type="molecule type" value="Genomic_DNA"/>
</dbReference>
<feature type="region of interest" description="Disordered" evidence="1">
    <location>
        <begin position="1"/>
        <end position="67"/>
    </location>
</feature>
<evidence type="ECO:0000313" key="3">
    <source>
        <dbReference type="Proteomes" id="UP001472866"/>
    </source>
</evidence>
<dbReference type="Proteomes" id="UP001472866">
    <property type="component" value="Chromosome 01"/>
</dbReference>
<evidence type="ECO:0000256" key="1">
    <source>
        <dbReference type="SAM" id="MobiDB-lite"/>
    </source>
</evidence>
<keyword evidence="3" id="KW-1185">Reference proteome</keyword>
<gene>
    <name evidence="2" type="ORF">HKI87_01g02380</name>
</gene>
<proteinExistence type="predicted"/>
<sequence length="67" mass="7571">MQVEKEDEKADTRRRTERDAGHEDGGTVKRVRVATSKINGTSEYRKPRIGEDYQADLPPCPGVTKKI</sequence>
<protein>
    <submittedName>
        <fullName evidence="2">Uncharacterized protein</fullName>
    </submittedName>
</protein>